<dbReference type="InterPro" id="IPR035965">
    <property type="entry name" value="PAS-like_dom_sf"/>
</dbReference>
<comment type="caution">
    <text evidence="2">The sequence shown here is derived from an EMBL/GenBank/DDBJ whole genome shotgun (WGS) entry which is preliminary data.</text>
</comment>
<evidence type="ECO:0000259" key="1">
    <source>
        <dbReference type="PROSITE" id="PS50112"/>
    </source>
</evidence>
<accession>A0ABS4GM16</accession>
<gene>
    <name evidence="2" type="ORF">J2Z37_001310</name>
</gene>
<dbReference type="Gene3D" id="3.30.450.20">
    <property type="entry name" value="PAS domain"/>
    <property type="match status" value="1"/>
</dbReference>
<evidence type="ECO:0000313" key="3">
    <source>
        <dbReference type="Proteomes" id="UP001519343"/>
    </source>
</evidence>
<dbReference type="Proteomes" id="UP001519343">
    <property type="component" value="Unassembled WGS sequence"/>
</dbReference>
<dbReference type="CDD" id="cd00130">
    <property type="entry name" value="PAS"/>
    <property type="match status" value="1"/>
</dbReference>
<evidence type="ECO:0000313" key="2">
    <source>
        <dbReference type="EMBL" id="MBP1931313.1"/>
    </source>
</evidence>
<dbReference type="Pfam" id="PF13188">
    <property type="entry name" value="PAS_8"/>
    <property type="match status" value="1"/>
</dbReference>
<name>A0ABS4GM16_9BACL</name>
<keyword evidence="3" id="KW-1185">Reference proteome</keyword>
<reference evidence="2 3" key="1">
    <citation type="submission" date="2021-03" db="EMBL/GenBank/DDBJ databases">
        <title>Genomic Encyclopedia of Type Strains, Phase IV (KMG-IV): sequencing the most valuable type-strain genomes for metagenomic binning, comparative biology and taxonomic classification.</title>
        <authorList>
            <person name="Goeker M."/>
        </authorList>
    </citation>
    <scope>NUCLEOTIDE SEQUENCE [LARGE SCALE GENOMIC DNA]</scope>
    <source>
        <strain evidence="2 3">DSM 24738</strain>
    </source>
</reference>
<dbReference type="PROSITE" id="PS50112">
    <property type="entry name" value="PAS"/>
    <property type="match status" value="1"/>
</dbReference>
<proteinExistence type="predicted"/>
<sequence length="100" mass="11385">MSNQNPVINETNLLLKNLIDSSHDGITIADENRKIIWYNKAFHRLSGLTSQQIDGYISYQLVGKGFQETSTVKEAIHYRKVVTRFIKYSSGLECLVTSSF</sequence>
<dbReference type="InterPro" id="IPR000014">
    <property type="entry name" value="PAS"/>
</dbReference>
<dbReference type="EMBL" id="JAGGKT010000002">
    <property type="protein sequence ID" value="MBP1931313.1"/>
    <property type="molecule type" value="Genomic_DNA"/>
</dbReference>
<dbReference type="SUPFAM" id="SSF55785">
    <property type="entry name" value="PYP-like sensor domain (PAS domain)"/>
    <property type="match status" value="1"/>
</dbReference>
<dbReference type="NCBIfam" id="TIGR00229">
    <property type="entry name" value="sensory_box"/>
    <property type="match status" value="1"/>
</dbReference>
<feature type="domain" description="PAS" evidence="1">
    <location>
        <begin position="11"/>
        <end position="55"/>
    </location>
</feature>
<protein>
    <submittedName>
        <fullName evidence="2">PAS domain S-box-containing protein</fullName>
    </submittedName>
</protein>
<organism evidence="2 3">
    <name type="scientific">Ammoniphilus resinae</name>
    <dbReference type="NCBI Taxonomy" id="861532"/>
    <lineage>
        <taxon>Bacteria</taxon>
        <taxon>Bacillati</taxon>
        <taxon>Bacillota</taxon>
        <taxon>Bacilli</taxon>
        <taxon>Bacillales</taxon>
        <taxon>Paenibacillaceae</taxon>
        <taxon>Aneurinibacillus group</taxon>
        <taxon>Ammoniphilus</taxon>
    </lineage>
</organism>
<dbReference type="RefSeq" id="WP_209809382.1">
    <property type="nucleotide sequence ID" value="NZ_JAGGKT010000002.1"/>
</dbReference>